<keyword evidence="10" id="KW-1185">Reference proteome</keyword>
<dbReference type="SUPFAM" id="SSF81345">
    <property type="entry name" value="ABC transporter involved in vitamin B12 uptake, BtuC"/>
    <property type="match status" value="1"/>
</dbReference>
<comment type="subcellular location">
    <subcellularLocation>
        <location evidence="1">Cell membrane</location>
        <topology evidence="1">Multi-pass membrane protein</topology>
    </subcellularLocation>
</comment>
<keyword evidence="4" id="KW-1003">Cell membrane</keyword>
<dbReference type="OrthoDB" id="9811721at2"/>
<dbReference type="Gene3D" id="1.10.3470.10">
    <property type="entry name" value="ABC transporter involved in vitamin B12 uptake, BtuC"/>
    <property type="match status" value="1"/>
</dbReference>
<dbReference type="EMBL" id="MDGQ01000003">
    <property type="protein sequence ID" value="OEK06703.1"/>
    <property type="molecule type" value="Genomic_DNA"/>
</dbReference>
<dbReference type="AlphaFoldDB" id="A0A1E5T5Q7"/>
<name>A0A1E5T5Q7_9BACT</name>
<evidence type="ECO:0000256" key="5">
    <source>
        <dbReference type="ARBA" id="ARBA00022692"/>
    </source>
</evidence>
<evidence type="ECO:0000256" key="8">
    <source>
        <dbReference type="SAM" id="Phobius"/>
    </source>
</evidence>
<keyword evidence="5 8" id="KW-0812">Transmembrane</keyword>
<evidence type="ECO:0000256" key="7">
    <source>
        <dbReference type="ARBA" id="ARBA00023136"/>
    </source>
</evidence>
<dbReference type="Pfam" id="PF01032">
    <property type="entry name" value="FecCD"/>
    <property type="match status" value="1"/>
</dbReference>
<dbReference type="CDD" id="cd06550">
    <property type="entry name" value="TM_ABC_iron-siderophores_like"/>
    <property type="match status" value="1"/>
</dbReference>
<evidence type="ECO:0000256" key="6">
    <source>
        <dbReference type="ARBA" id="ARBA00022989"/>
    </source>
</evidence>
<evidence type="ECO:0000256" key="3">
    <source>
        <dbReference type="ARBA" id="ARBA00022448"/>
    </source>
</evidence>
<feature type="transmembrane region" description="Helical" evidence="8">
    <location>
        <begin position="100"/>
        <end position="122"/>
    </location>
</feature>
<protein>
    <submittedName>
        <fullName evidence="9">Iron ABC transporter</fullName>
    </submittedName>
</protein>
<organism evidence="9 10">
    <name type="scientific">Roseivirga misakiensis</name>
    <dbReference type="NCBI Taxonomy" id="1563681"/>
    <lineage>
        <taxon>Bacteria</taxon>
        <taxon>Pseudomonadati</taxon>
        <taxon>Bacteroidota</taxon>
        <taxon>Cytophagia</taxon>
        <taxon>Cytophagales</taxon>
        <taxon>Roseivirgaceae</taxon>
        <taxon>Roseivirga</taxon>
    </lineage>
</organism>
<feature type="transmembrane region" description="Helical" evidence="8">
    <location>
        <begin position="193"/>
        <end position="226"/>
    </location>
</feature>
<feature type="transmembrane region" description="Helical" evidence="8">
    <location>
        <begin position="252"/>
        <end position="282"/>
    </location>
</feature>
<feature type="transmembrane region" description="Helical" evidence="8">
    <location>
        <begin position="294"/>
        <end position="316"/>
    </location>
</feature>
<accession>A0A1E5T5Q7</accession>
<proteinExistence type="inferred from homology"/>
<dbReference type="PANTHER" id="PTHR30472:SF41">
    <property type="entry name" value="TRANSPORT SYSTEM PERMEASE PROTEIN"/>
    <property type="match status" value="1"/>
</dbReference>
<keyword evidence="7 8" id="KW-0472">Membrane</keyword>
<evidence type="ECO:0000313" key="9">
    <source>
        <dbReference type="EMBL" id="OEK06703.1"/>
    </source>
</evidence>
<dbReference type="InterPro" id="IPR037294">
    <property type="entry name" value="ABC_BtuC-like"/>
</dbReference>
<dbReference type="PANTHER" id="PTHR30472">
    <property type="entry name" value="FERRIC ENTEROBACTIN TRANSPORT SYSTEM PERMEASE PROTEIN"/>
    <property type="match status" value="1"/>
</dbReference>
<reference evidence="9 10" key="1">
    <citation type="submission" date="2016-08" db="EMBL/GenBank/DDBJ databases">
        <title>Draft genome of Fabibacter sp. strain SK-8.</title>
        <authorList>
            <person name="Wong S.-K."/>
            <person name="Hamasaki K."/>
            <person name="Yoshizawa S."/>
        </authorList>
    </citation>
    <scope>NUCLEOTIDE SEQUENCE [LARGE SCALE GENOMIC DNA]</scope>
    <source>
        <strain evidence="9 10">SK-8</strain>
    </source>
</reference>
<dbReference type="GO" id="GO:0022857">
    <property type="term" value="F:transmembrane transporter activity"/>
    <property type="evidence" value="ECO:0007669"/>
    <property type="project" value="InterPro"/>
</dbReference>
<keyword evidence="6 8" id="KW-1133">Transmembrane helix</keyword>
<dbReference type="GO" id="GO:0005886">
    <property type="term" value="C:plasma membrane"/>
    <property type="evidence" value="ECO:0007669"/>
    <property type="project" value="UniProtKB-SubCell"/>
</dbReference>
<feature type="transmembrane region" description="Helical" evidence="8">
    <location>
        <begin position="134"/>
        <end position="155"/>
    </location>
</feature>
<feature type="transmembrane region" description="Helical" evidence="8">
    <location>
        <begin position="12"/>
        <end position="34"/>
    </location>
</feature>
<evidence type="ECO:0000313" key="10">
    <source>
        <dbReference type="Proteomes" id="UP000095552"/>
    </source>
</evidence>
<evidence type="ECO:0000256" key="2">
    <source>
        <dbReference type="ARBA" id="ARBA00007935"/>
    </source>
</evidence>
<feature type="transmembrane region" description="Helical" evidence="8">
    <location>
        <begin position="322"/>
        <end position="342"/>
    </location>
</feature>
<sequence>MNSPKNGGVKWQLMIILIIVVVLLILLDLGLGSVRIPTSEVARILLGQPTENEAWQAIILKIRLPRTITAILAGAALSVGGLQMQTLFRNPLAGPSVLGITAGASLGVAAVMLAAGTATTAFTVRQLGLGGSWLIILAATVGAALVLLAILAISYKIRDNVVMLIVGIMVANITIAIVSIWQYFSDPEQIQEYIFWTFGSLGGVTADQLSILSIIVVFGIFMTFLLSKTLNALLLGEDYAQSMGLNIRRSRIGVILVTSILAGSITGFCGPIGFVGIAVPHLTRSFLNTSDHKVLIPSCVLVGAILMLFCDIISQVPGSNTVLPVNAITAMIGSPIVIWIIVKRRNLKSSF</sequence>
<evidence type="ECO:0000256" key="1">
    <source>
        <dbReference type="ARBA" id="ARBA00004651"/>
    </source>
</evidence>
<keyword evidence="3" id="KW-0813">Transport</keyword>
<dbReference type="GO" id="GO:0033214">
    <property type="term" value="P:siderophore-iron import into cell"/>
    <property type="evidence" value="ECO:0007669"/>
    <property type="project" value="TreeGrafter"/>
</dbReference>
<feature type="transmembrane region" description="Helical" evidence="8">
    <location>
        <begin position="161"/>
        <end position="181"/>
    </location>
</feature>
<dbReference type="InterPro" id="IPR000522">
    <property type="entry name" value="ABC_transptr_permease_BtuC"/>
</dbReference>
<gene>
    <name evidence="9" type="ORF">BFP71_03310</name>
</gene>
<evidence type="ECO:0000256" key="4">
    <source>
        <dbReference type="ARBA" id="ARBA00022475"/>
    </source>
</evidence>
<dbReference type="Proteomes" id="UP000095552">
    <property type="component" value="Unassembled WGS sequence"/>
</dbReference>
<dbReference type="STRING" id="1563681.BFP71_03310"/>
<comment type="caution">
    <text evidence="9">The sequence shown here is derived from an EMBL/GenBank/DDBJ whole genome shotgun (WGS) entry which is preliminary data.</text>
</comment>
<comment type="similarity">
    <text evidence="2">Belongs to the binding-protein-dependent transport system permease family. FecCD subfamily.</text>
</comment>